<comment type="similarity">
    <text evidence="1">Belongs to the short-chain dehydrogenases/reductases (SDR) family.</text>
</comment>
<dbReference type="CDD" id="cd05233">
    <property type="entry name" value="SDR_c"/>
    <property type="match status" value="1"/>
</dbReference>
<keyword evidence="2" id="KW-0560">Oxidoreductase</keyword>
<evidence type="ECO:0000256" key="2">
    <source>
        <dbReference type="ARBA" id="ARBA00023002"/>
    </source>
</evidence>
<sequence length="230" mass="24787">MTLVARSAGPLEALASELGGSALPCDLFDDAQLRGLVDRAQAAAGPVDVLVNNAGMEYTKSFFDTSEREIDDVVRLNLTVPMQLTREVLPGMRDRSRGHVVNISSMAANGGFPGLAVYCGTKAGLSHFSRILREDLGGTGVGVTNLEVGPVPTDLLDNLQYPPTVRSFDRLRRLQLMPNVSAERVATAVADAVERDKRAVWLPRRAFLFGALVGAPQRIVRPLLRGIRPA</sequence>
<dbReference type="Pfam" id="PF00106">
    <property type="entry name" value="adh_short"/>
    <property type="match status" value="1"/>
</dbReference>
<accession>A0A6J6F372</accession>
<name>A0A6J6F372_9ZZZZ</name>
<dbReference type="InterPro" id="IPR036291">
    <property type="entry name" value="NAD(P)-bd_dom_sf"/>
</dbReference>
<evidence type="ECO:0000256" key="1">
    <source>
        <dbReference type="ARBA" id="ARBA00006484"/>
    </source>
</evidence>
<dbReference type="PANTHER" id="PTHR44196:SF1">
    <property type="entry name" value="DEHYDROGENASE_REDUCTASE SDR FAMILY MEMBER 7B"/>
    <property type="match status" value="1"/>
</dbReference>
<protein>
    <submittedName>
        <fullName evidence="3">Unannotated protein</fullName>
    </submittedName>
</protein>
<evidence type="ECO:0000313" key="3">
    <source>
        <dbReference type="EMBL" id="CAB4579308.1"/>
    </source>
</evidence>
<dbReference type="InterPro" id="IPR002347">
    <property type="entry name" value="SDR_fam"/>
</dbReference>
<dbReference type="AlphaFoldDB" id="A0A6J6F372"/>
<dbReference type="GO" id="GO:0016491">
    <property type="term" value="F:oxidoreductase activity"/>
    <property type="evidence" value="ECO:0007669"/>
    <property type="project" value="UniProtKB-KW"/>
</dbReference>
<organism evidence="3">
    <name type="scientific">freshwater metagenome</name>
    <dbReference type="NCBI Taxonomy" id="449393"/>
    <lineage>
        <taxon>unclassified sequences</taxon>
        <taxon>metagenomes</taxon>
        <taxon>ecological metagenomes</taxon>
    </lineage>
</organism>
<proteinExistence type="inferred from homology"/>
<dbReference type="EMBL" id="CAEZSR010000141">
    <property type="protein sequence ID" value="CAB4579308.1"/>
    <property type="molecule type" value="Genomic_DNA"/>
</dbReference>
<dbReference type="PRINTS" id="PR00081">
    <property type="entry name" value="GDHRDH"/>
</dbReference>
<gene>
    <name evidence="3" type="ORF">UFOPK1493_02949</name>
</gene>
<dbReference type="GO" id="GO:0016020">
    <property type="term" value="C:membrane"/>
    <property type="evidence" value="ECO:0007669"/>
    <property type="project" value="TreeGrafter"/>
</dbReference>
<dbReference type="Gene3D" id="3.40.50.720">
    <property type="entry name" value="NAD(P)-binding Rossmann-like Domain"/>
    <property type="match status" value="1"/>
</dbReference>
<dbReference type="SUPFAM" id="SSF51735">
    <property type="entry name" value="NAD(P)-binding Rossmann-fold domains"/>
    <property type="match status" value="1"/>
</dbReference>
<dbReference type="InterPro" id="IPR020904">
    <property type="entry name" value="Sc_DH/Rdtase_CS"/>
</dbReference>
<dbReference type="PROSITE" id="PS00061">
    <property type="entry name" value="ADH_SHORT"/>
    <property type="match status" value="1"/>
</dbReference>
<reference evidence="3" key="1">
    <citation type="submission" date="2020-05" db="EMBL/GenBank/DDBJ databases">
        <authorList>
            <person name="Chiriac C."/>
            <person name="Salcher M."/>
            <person name="Ghai R."/>
            <person name="Kavagutti S V."/>
        </authorList>
    </citation>
    <scope>NUCLEOTIDE SEQUENCE</scope>
</reference>
<dbReference type="PANTHER" id="PTHR44196">
    <property type="entry name" value="DEHYDROGENASE/REDUCTASE SDR FAMILY MEMBER 7B"/>
    <property type="match status" value="1"/>
</dbReference>
<dbReference type="PRINTS" id="PR00080">
    <property type="entry name" value="SDRFAMILY"/>
</dbReference>